<reference evidence="2 3" key="1">
    <citation type="submission" date="2022-01" db="EMBL/GenBank/DDBJ databases">
        <title>Collection of gut derived symbiotic bacterial strains cultured from healthy donors.</title>
        <authorList>
            <person name="Lin H."/>
            <person name="Kohout C."/>
            <person name="Waligurski E."/>
            <person name="Pamer E.G."/>
        </authorList>
    </citation>
    <scope>NUCLEOTIDE SEQUENCE [LARGE SCALE GENOMIC DNA]</scope>
    <source>
        <strain evidence="2 3">DFI.7.58</strain>
    </source>
</reference>
<dbReference type="InterPro" id="IPR043129">
    <property type="entry name" value="ATPase_NBD"/>
</dbReference>
<evidence type="ECO:0000256" key="1">
    <source>
        <dbReference type="ARBA" id="ARBA00006479"/>
    </source>
</evidence>
<protein>
    <submittedName>
        <fullName evidence="2">ROK family protein</fullName>
    </submittedName>
</protein>
<dbReference type="Proteomes" id="UP001298681">
    <property type="component" value="Unassembled WGS sequence"/>
</dbReference>
<dbReference type="Gene3D" id="3.30.420.40">
    <property type="match status" value="2"/>
</dbReference>
<dbReference type="RefSeq" id="WP_172749622.1">
    <property type="nucleotide sequence ID" value="NZ_JAKNHQ010000007.1"/>
</dbReference>
<keyword evidence="3" id="KW-1185">Reference proteome</keyword>
<proteinExistence type="inferred from homology"/>
<accession>A0ABS9MIP6</accession>
<gene>
    <name evidence="2" type="ORF">L0P57_07005</name>
</gene>
<dbReference type="PANTHER" id="PTHR18964">
    <property type="entry name" value="ROK (REPRESSOR, ORF, KINASE) FAMILY"/>
    <property type="match status" value="1"/>
</dbReference>
<dbReference type="EMBL" id="JAKNHQ010000007">
    <property type="protein sequence ID" value="MCG4610680.1"/>
    <property type="molecule type" value="Genomic_DNA"/>
</dbReference>
<evidence type="ECO:0000313" key="3">
    <source>
        <dbReference type="Proteomes" id="UP001298681"/>
    </source>
</evidence>
<sequence>MGQYTIGVDVGGTKIAYGLFDGNQNLIAKKKVPSDPSLEAEPFFDALAESIQDMMREHHLSADQMRGIGIGMPSFILFEEGKILKTTNLTKIHDFPARAYLMKKLGGMRVLLDNDTHVAALAEHKKGAGRGFQHMVYCAVSTGIASGIIIRNQLFRGRYGWAGETGHMLITPGQGIECGCGNKGCFMSYCSGSMIVKHIRQKIAAGEKTRMTELAGSPEQITAVHIQQAFDQGDPMAKWAVEQMAQYLAVWLYNLYQVLNINCFVFGGGLVHFGDRLFPRIRELFDQYNGNDLPVYFRFAELGEDFGIIGAAELLVSETNCV</sequence>
<comment type="similarity">
    <text evidence="1">Belongs to the ROK (NagC/XylR) family.</text>
</comment>
<comment type="caution">
    <text evidence="2">The sequence shown here is derived from an EMBL/GenBank/DDBJ whole genome shotgun (WGS) entry which is preliminary data.</text>
</comment>
<dbReference type="PANTHER" id="PTHR18964:SF149">
    <property type="entry name" value="BIFUNCTIONAL UDP-N-ACETYLGLUCOSAMINE 2-EPIMERASE_N-ACETYLMANNOSAMINE KINASE"/>
    <property type="match status" value="1"/>
</dbReference>
<name>A0ABS9MIP6_9FIRM</name>
<dbReference type="Pfam" id="PF00480">
    <property type="entry name" value="ROK"/>
    <property type="match status" value="1"/>
</dbReference>
<dbReference type="SUPFAM" id="SSF53067">
    <property type="entry name" value="Actin-like ATPase domain"/>
    <property type="match status" value="1"/>
</dbReference>
<organism evidence="2 3">
    <name type="scientific">Anaeromassilibacillus senegalensis</name>
    <dbReference type="NCBI Taxonomy" id="1673717"/>
    <lineage>
        <taxon>Bacteria</taxon>
        <taxon>Bacillati</taxon>
        <taxon>Bacillota</taxon>
        <taxon>Clostridia</taxon>
        <taxon>Eubacteriales</taxon>
        <taxon>Acutalibacteraceae</taxon>
        <taxon>Anaeromassilibacillus</taxon>
    </lineage>
</organism>
<dbReference type="InterPro" id="IPR000600">
    <property type="entry name" value="ROK"/>
</dbReference>
<evidence type="ECO:0000313" key="2">
    <source>
        <dbReference type="EMBL" id="MCG4610680.1"/>
    </source>
</evidence>